<dbReference type="InterPro" id="IPR045261">
    <property type="entry name" value="MORC_ATPase"/>
</dbReference>
<dbReference type="GO" id="GO:0008270">
    <property type="term" value="F:zinc ion binding"/>
    <property type="evidence" value="ECO:0007669"/>
    <property type="project" value="UniProtKB-KW"/>
</dbReference>
<dbReference type="Pfam" id="PF13589">
    <property type="entry name" value="HATPase_c_3"/>
    <property type="match status" value="1"/>
</dbReference>
<keyword evidence="11" id="KW-1185">Reference proteome</keyword>
<evidence type="ECO:0000256" key="6">
    <source>
        <dbReference type="ARBA" id="ARBA00023242"/>
    </source>
</evidence>
<feature type="compositionally biased region" description="Low complexity" evidence="8">
    <location>
        <begin position="508"/>
        <end position="517"/>
    </location>
</feature>
<keyword evidence="5 7" id="KW-0175">Coiled coil</keyword>
<proteinExistence type="predicted"/>
<reference evidence="10" key="1">
    <citation type="submission" date="2020-08" db="EMBL/GenBank/DDBJ databases">
        <title>Chromosome-level assembly of Southern catfish (Silurus meridionalis) provides insights into visual adaptation to the nocturnal and benthic lifestyles.</title>
        <authorList>
            <person name="Zhang Y."/>
            <person name="Wang D."/>
            <person name="Peng Z."/>
        </authorList>
    </citation>
    <scope>NUCLEOTIDE SEQUENCE</scope>
    <source>
        <strain evidence="10">SWU-2019-XX</strain>
        <tissue evidence="10">Muscle</tissue>
    </source>
</reference>
<dbReference type="Pfam" id="PF17942">
    <property type="entry name" value="Morc6_S5"/>
    <property type="match status" value="1"/>
</dbReference>
<evidence type="ECO:0000313" key="10">
    <source>
        <dbReference type="EMBL" id="KAF7709284.1"/>
    </source>
</evidence>
<dbReference type="GO" id="GO:0016605">
    <property type="term" value="C:PML body"/>
    <property type="evidence" value="ECO:0007669"/>
    <property type="project" value="TreeGrafter"/>
</dbReference>
<dbReference type="PANTHER" id="PTHR23336">
    <property type="entry name" value="ZINC FINGER CW-TYPE COILED-COIL DOMAIN PROTEIN 3"/>
    <property type="match status" value="1"/>
</dbReference>
<keyword evidence="6" id="KW-0539">Nucleus</keyword>
<dbReference type="PROSITE" id="PS51050">
    <property type="entry name" value="ZF_CW"/>
    <property type="match status" value="1"/>
</dbReference>
<dbReference type="PANTHER" id="PTHR23336:SF17">
    <property type="entry name" value="MORC FAMILY CW-TYPE ZINC FINGER PROTEIN 3"/>
    <property type="match status" value="1"/>
</dbReference>
<gene>
    <name evidence="10" type="ORF">HF521_016134</name>
</gene>
<evidence type="ECO:0000256" key="2">
    <source>
        <dbReference type="ARBA" id="ARBA00022723"/>
    </source>
</evidence>
<feature type="region of interest" description="Disordered" evidence="8">
    <location>
        <begin position="636"/>
        <end position="774"/>
    </location>
</feature>
<dbReference type="InterPro" id="IPR036890">
    <property type="entry name" value="HATPase_C_sf"/>
</dbReference>
<dbReference type="AlphaFoldDB" id="A0A8T0BQJ5"/>
<feature type="compositionally biased region" description="Basic and acidic residues" evidence="8">
    <location>
        <begin position="760"/>
        <end position="769"/>
    </location>
</feature>
<dbReference type="Gene3D" id="3.30.565.10">
    <property type="entry name" value="Histidine kinase-like ATPase, C-terminal domain"/>
    <property type="match status" value="1"/>
</dbReference>
<feature type="compositionally biased region" description="Basic and acidic residues" evidence="8">
    <location>
        <begin position="687"/>
        <end position="717"/>
    </location>
</feature>
<organism evidence="10 11">
    <name type="scientific">Silurus meridionalis</name>
    <name type="common">Southern catfish</name>
    <name type="synonym">Silurus soldatovi meridionalis</name>
    <dbReference type="NCBI Taxonomy" id="175797"/>
    <lineage>
        <taxon>Eukaryota</taxon>
        <taxon>Metazoa</taxon>
        <taxon>Chordata</taxon>
        <taxon>Craniata</taxon>
        <taxon>Vertebrata</taxon>
        <taxon>Euteleostomi</taxon>
        <taxon>Actinopterygii</taxon>
        <taxon>Neopterygii</taxon>
        <taxon>Teleostei</taxon>
        <taxon>Ostariophysi</taxon>
        <taxon>Siluriformes</taxon>
        <taxon>Siluridae</taxon>
        <taxon>Silurus</taxon>
    </lineage>
</organism>
<feature type="compositionally biased region" description="Basic and acidic residues" evidence="8">
    <location>
        <begin position="987"/>
        <end position="999"/>
    </location>
</feature>
<dbReference type="EMBL" id="JABFDY010000003">
    <property type="protein sequence ID" value="KAF7709284.1"/>
    <property type="molecule type" value="Genomic_DNA"/>
</dbReference>
<comment type="caution">
    <text evidence="10">The sequence shown here is derived from an EMBL/GenBank/DDBJ whole genome shotgun (WGS) entry which is preliminary data.</text>
</comment>
<feature type="compositionally biased region" description="Acidic residues" evidence="8">
    <location>
        <begin position="594"/>
        <end position="607"/>
    </location>
</feature>
<dbReference type="InterPro" id="IPR011124">
    <property type="entry name" value="Znf_CW"/>
</dbReference>
<feature type="compositionally biased region" description="Low complexity" evidence="8">
    <location>
        <begin position="974"/>
        <end position="983"/>
    </location>
</feature>
<evidence type="ECO:0000256" key="1">
    <source>
        <dbReference type="ARBA" id="ARBA00004123"/>
    </source>
</evidence>
<dbReference type="InterPro" id="IPR041006">
    <property type="entry name" value="Morc_S5"/>
</dbReference>
<evidence type="ECO:0000256" key="3">
    <source>
        <dbReference type="ARBA" id="ARBA00022771"/>
    </source>
</evidence>
<dbReference type="Gene3D" id="3.30.40.100">
    <property type="match status" value="1"/>
</dbReference>
<evidence type="ECO:0000256" key="5">
    <source>
        <dbReference type="ARBA" id="ARBA00023054"/>
    </source>
</evidence>
<feature type="compositionally biased region" description="Polar residues" evidence="8">
    <location>
        <begin position="668"/>
        <end position="682"/>
    </location>
</feature>
<dbReference type="GO" id="GO:0016887">
    <property type="term" value="F:ATP hydrolysis activity"/>
    <property type="evidence" value="ECO:0007669"/>
    <property type="project" value="InterPro"/>
</dbReference>
<dbReference type="SUPFAM" id="SSF55874">
    <property type="entry name" value="ATPase domain of HSP90 chaperone/DNA topoisomerase II/histidine kinase"/>
    <property type="match status" value="1"/>
</dbReference>
<dbReference type="Pfam" id="PF07496">
    <property type="entry name" value="zf-CW"/>
    <property type="match status" value="1"/>
</dbReference>
<protein>
    <recommendedName>
        <fullName evidence="9">CW-type domain-containing protein</fullName>
    </recommendedName>
</protein>
<evidence type="ECO:0000256" key="8">
    <source>
        <dbReference type="SAM" id="MobiDB-lite"/>
    </source>
</evidence>
<evidence type="ECO:0000256" key="7">
    <source>
        <dbReference type="SAM" id="Coils"/>
    </source>
</evidence>
<evidence type="ECO:0000259" key="9">
    <source>
        <dbReference type="PROSITE" id="PS51050"/>
    </source>
</evidence>
<accession>A0A8T0BQJ5</accession>
<feature type="coiled-coil region" evidence="7">
    <location>
        <begin position="857"/>
        <end position="954"/>
    </location>
</feature>
<keyword evidence="2" id="KW-0479">Metal-binding</keyword>
<keyword evidence="3" id="KW-0863">Zinc-finger</keyword>
<comment type="subcellular location">
    <subcellularLocation>
        <location evidence="1">Nucleus</location>
    </subcellularLocation>
</comment>
<dbReference type="Proteomes" id="UP000606274">
    <property type="component" value="Unassembled WGS sequence"/>
</dbReference>
<evidence type="ECO:0000313" key="11">
    <source>
        <dbReference type="Proteomes" id="UP000606274"/>
    </source>
</evidence>
<feature type="coiled-coil region" evidence="7">
    <location>
        <begin position="449"/>
        <end position="477"/>
    </location>
</feature>
<sequence length="1064" mass="120887">MAAKTDRGIPLSAVNPRYLHTNSTSHTGPFSAIAELIDNAYDPDVSAKQFWIDKTAVKGLDCLTFMDNGNGMDYDTMHKMLSFGFSDKKAVRGHAPVGLYGNGFKSGSMRLGKDAIVFSMKDNTKCVGMLSQTYLEKIEAHNEFKESLKDILQFSLFNTKEELWSEFNAINGPCGTNSNGTRIIIWNLRKTLSDKLEFDFDKDRYDIRIPIDISENSAEPNKESEHKTSAPESEYSLRAYTSILYLKPRMQINIRGQMVKTQLISKSLAHVDKDSYKPTCVKKAIKITFGYNTKSRDHYGLMMYHKNRLIKAYERVACQRKANNTGVRVIGVIECNYLTPMHNKQDFDNTEEYRRTIQSLNTKLEEYWKEIRHRRLQKNCIVPIEDEVKQPDQNWVQCNDCNKWRKLPDGIDSAKLPEKWFCRMNPDNQYRSCTVEQELSDSEDEQPRMQKTYKVHEKLEKEKHKQQKEQQQRAEKEIIVHLAKQNAKLRVLQHQFKLGNRTEENSPREMSSSPLSSHSHRLAGSSPSCTPILTRRKRAQSPCRDNGETKRARKRVSFGANIPGSPSTSTAILKDCFSPNIDSRDDDGDHAAEIDNETVPMDDDDEDNDITIIESISSPRPKSAKGTIDIAIVKTEPVGSQEELGKQKDCPDSDTTVSKETATAHLPSVSSKEVSIGTQTHQILILKQEDKDSGQPDNEKCNNSDGRHFESGKDPSPVDKNANKHMNSIIEERITQQTSVPHIEEENLDRNESTLNPEEELSRRNHSDEISPGAQGTATFEKSILNLMDAQTQQDKLLTLLEEAAQERDKSHAQLLLLGSEVDELKKQLLELTLKKEHSHNSTQTNPEEGPDYKMLHLQGKEEIKQLQDELGKLKMEKAEMERRGQGASLECDDLVCQIDTLLREMDQRNKEKEELNEKVDSLQKQNCTLSSCCESLKKDLEEMKTKIVKIENVQAEDQGVQTDFAVFSHEKSATTSAHASTSGRGTDSHSMQHEAQERPEMAAEIKQETSNLQTYSLKLRDLRQKVAHLLVTFVPALDLQQVNYDCDVIDEILTQVVDEISAT</sequence>
<feature type="compositionally biased region" description="Basic and acidic residues" evidence="8">
    <location>
        <begin position="742"/>
        <end position="752"/>
    </location>
</feature>
<keyword evidence="4" id="KW-0862">Zinc</keyword>
<name>A0A8T0BQJ5_SILME</name>
<feature type="domain" description="CW-type" evidence="9">
    <location>
        <begin position="389"/>
        <end position="441"/>
    </location>
</feature>
<evidence type="ECO:0000256" key="4">
    <source>
        <dbReference type="ARBA" id="ARBA00022833"/>
    </source>
</evidence>
<feature type="region of interest" description="Disordered" evidence="8">
    <location>
        <begin position="498"/>
        <end position="607"/>
    </location>
</feature>
<feature type="region of interest" description="Disordered" evidence="8">
    <location>
        <begin position="972"/>
        <end position="999"/>
    </location>
</feature>
<dbReference type="CDD" id="cd16931">
    <property type="entry name" value="HATPase_MORC-like"/>
    <property type="match status" value="1"/>
</dbReference>